<dbReference type="Pfam" id="PF16859">
    <property type="entry name" value="TetR_C_11"/>
    <property type="match status" value="1"/>
</dbReference>
<gene>
    <name evidence="6" type="ORF">GOEFS_017_00510</name>
</gene>
<feature type="DNA-binding region" description="H-T-H motif" evidence="4">
    <location>
        <begin position="38"/>
        <end position="57"/>
    </location>
</feature>
<evidence type="ECO:0000256" key="3">
    <source>
        <dbReference type="ARBA" id="ARBA00023163"/>
    </source>
</evidence>
<keyword evidence="1" id="KW-0805">Transcription regulation</keyword>
<keyword evidence="2 4" id="KW-0238">DNA-binding</keyword>
<dbReference type="InterPro" id="IPR009057">
    <property type="entry name" value="Homeodomain-like_sf"/>
</dbReference>
<sequence>MSSSERRPLGRPPDGVVDRKITAATLKLLAANGFHGLSISKVASEAGVPRSTIYRRGATTAELAVAAITRSVPPVREFNTGDPVADLAASAGDFLAAFIDSGHFGVVMQLHACADYDPQLGDLVARYLSPRGEILDRMIDRLRDAGAIASDVTPDMVRDLLFGPIVYRRLVTKQPADRAHIRDLIAIVIRAVAAPAGKPD</sequence>
<evidence type="ECO:0000313" key="6">
    <source>
        <dbReference type="EMBL" id="GAB16935.1"/>
    </source>
</evidence>
<evidence type="ECO:0000313" key="7">
    <source>
        <dbReference type="Proteomes" id="UP000035034"/>
    </source>
</evidence>
<dbReference type="InterPro" id="IPR001647">
    <property type="entry name" value="HTH_TetR"/>
</dbReference>
<dbReference type="Proteomes" id="UP000035034">
    <property type="component" value="Unassembled WGS sequence"/>
</dbReference>
<feature type="domain" description="HTH tetR-type" evidence="5">
    <location>
        <begin position="15"/>
        <end position="75"/>
    </location>
</feature>
<organism evidence="6 7">
    <name type="scientific">Gordonia effusa NBRC 100432</name>
    <dbReference type="NCBI Taxonomy" id="1077974"/>
    <lineage>
        <taxon>Bacteria</taxon>
        <taxon>Bacillati</taxon>
        <taxon>Actinomycetota</taxon>
        <taxon>Actinomycetes</taxon>
        <taxon>Mycobacteriales</taxon>
        <taxon>Gordoniaceae</taxon>
        <taxon>Gordonia</taxon>
    </lineage>
</organism>
<dbReference type="GO" id="GO:0000976">
    <property type="term" value="F:transcription cis-regulatory region binding"/>
    <property type="evidence" value="ECO:0007669"/>
    <property type="project" value="TreeGrafter"/>
</dbReference>
<protein>
    <submittedName>
        <fullName evidence="6">Putative TetR family transcriptional regulator</fullName>
    </submittedName>
</protein>
<dbReference type="RefSeq" id="WP_007316273.1">
    <property type="nucleotide sequence ID" value="NZ_BAEH01000017.1"/>
</dbReference>
<accession>H0QVT4</accession>
<dbReference type="InterPro" id="IPR050109">
    <property type="entry name" value="HTH-type_TetR-like_transc_reg"/>
</dbReference>
<dbReference type="PANTHER" id="PTHR30055:SF148">
    <property type="entry name" value="TETR-FAMILY TRANSCRIPTIONAL REGULATOR"/>
    <property type="match status" value="1"/>
</dbReference>
<dbReference type="STRING" id="1077974.GOEFS_017_00510"/>
<reference evidence="6 7" key="1">
    <citation type="submission" date="2011-12" db="EMBL/GenBank/DDBJ databases">
        <title>Whole genome shotgun sequence of Gordonia effusa NBRC 100432.</title>
        <authorList>
            <person name="Yoshida I."/>
            <person name="Takarada H."/>
            <person name="Hosoyama A."/>
            <person name="Tsuchikane K."/>
            <person name="Katsumata H."/>
            <person name="Yamazaki S."/>
            <person name="Fujita N."/>
        </authorList>
    </citation>
    <scope>NUCLEOTIDE SEQUENCE [LARGE SCALE GENOMIC DNA]</scope>
    <source>
        <strain evidence="6 7">NBRC 100432</strain>
    </source>
</reference>
<dbReference type="InterPro" id="IPR036271">
    <property type="entry name" value="Tet_transcr_reg_TetR-rel_C_sf"/>
</dbReference>
<keyword evidence="7" id="KW-1185">Reference proteome</keyword>
<evidence type="ECO:0000256" key="4">
    <source>
        <dbReference type="PROSITE-ProRule" id="PRU00335"/>
    </source>
</evidence>
<dbReference type="EMBL" id="BAEH01000017">
    <property type="protein sequence ID" value="GAB16935.1"/>
    <property type="molecule type" value="Genomic_DNA"/>
</dbReference>
<dbReference type="AlphaFoldDB" id="H0QVT4"/>
<evidence type="ECO:0000256" key="2">
    <source>
        <dbReference type="ARBA" id="ARBA00023125"/>
    </source>
</evidence>
<dbReference type="OrthoDB" id="9796019at2"/>
<evidence type="ECO:0000256" key="1">
    <source>
        <dbReference type="ARBA" id="ARBA00023015"/>
    </source>
</evidence>
<proteinExistence type="predicted"/>
<dbReference type="Gene3D" id="1.10.357.10">
    <property type="entry name" value="Tetracycline Repressor, domain 2"/>
    <property type="match status" value="1"/>
</dbReference>
<dbReference type="Gene3D" id="1.10.10.60">
    <property type="entry name" value="Homeodomain-like"/>
    <property type="match status" value="1"/>
</dbReference>
<dbReference type="Pfam" id="PF00440">
    <property type="entry name" value="TetR_N"/>
    <property type="match status" value="1"/>
</dbReference>
<evidence type="ECO:0000259" key="5">
    <source>
        <dbReference type="PROSITE" id="PS50977"/>
    </source>
</evidence>
<dbReference type="SUPFAM" id="SSF46689">
    <property type="entry name" value="Homeodomain-like"/>
    <property type="match status" value="1"/>
</dbReference>
<dbReference type="PANTHER" id="PTHR30055">
    <property type="entry name" value="HTH-TYPE TRANSCRIPTIONAL REGULATOR RUTR"/>
    <property type="match status" value="1"/>
</dbReference>
<keyword evidence="3" id="KW-0804">Transcription</keyword>
<dbReference type="PROSITE" id="PS50977">
    <property type="entry name" value="HTH_TETR_2"/>
    <property type="match status" value="1"/>
</dbReference>
<comment type="caution">
    <text evidence="6">The sequence shown here is derived from an EMBL/GenBank/DDBJ whole genome shotgun (WGS) entry which is preliminary data.</text>
</comment>
<dbReference type="GO" id="GO:0003700">
    <property type="term" value="F:DNA-binding transcription factor activity"/>
    <property type="evidence" value="ECO:0007669"/>
    <property type="project" value="TreeGrafter"/>
</dbReference>
<dbReference type="SUPFAM" id="SSF48498">
    <property type="entry name" value="Tetracyclin repressor-like, C-terminal domain"/>
    <property type="match status" value="1"/>
</dbReference>
<name>H0QVT4_9ACTN</name>
<dbReference type="InterPro" id="IPR011075">
    <property type="entry name" value="TetR_C"/>
</dbReference>
<dbReference type="eggNOG" id="COG1309">
    <property type="taxonomic scope" value="Bacteria"/>
</dbReference>